<comment type="caution">
    <text evidence="1">The sequence shown here is derived from an EMBL/GenBank/DDBJ whole genome shotgun (WGS) entry which is preliminary data.</text>
</comment>
<keyword evidence="2" id="KW-1185">Reference proteome</keyword>
<protein>
    <recommendedName>
        <fullName evidence="3">DUF659 domain-containing protein</fullName>
    </recommendedName>
</protein>
<name>A0A0L0W4R5_9BASI</name>
<evidence type="ECO:0000313" key="2">
    <source>
        <dbReference type="Proteomes" id="UP000054564"/>
    </source>
</evidence>
<dbReference type="OrthoDB" id="2505635at2759"/>
<evidence type="ECO:0008006" key="3">
    <source>
        <dbReference type="Google" id="ProtNLM"/>
    </source>
</evidence>
<proteinExistence type="predicted"/>
<dbReference type="InterPro" id="IPR012337">
    <property type="entry name" value="RNaseH-like_sf"/>
</dbReference>
<dbReference type="PANTHER" id="PTHR46169:SF15">
    <property type="entry name" value="INNER CENTROMERE PROTEIN A-LIKE ISOFORM X1-RELATED"/>
    <property type="match status" value="1"/>
</dbReference>
<dbReference type="GO" id="GO:0006357">
    <property type="term" value="P:regulation of transcription by RNA polymerase II"/>
    <property type="evidence" value="ECO:0007669"/>
    <property type="project" value="TreeGrafter"/>
</dbReference>
<gene>
    <name evidence="1" type="ORF">PSTG_00394</name>
</gene>
<dbReference type="EMBL" id="AJIL01000003">
    <property type="protein sequence ID" value="KNF06518.1"/>
    <property type="molecule type" value="Genomic_DNA"/>
</dbReference>
<dbReference type="GO" id="GO:0005634">
    <property type="term" value="C:nucleus"/>
    <property type="evidence" value="ECO:0007669"/>
    <property type="project" value="TreeGrafter"/>
</dbReference>
<accession>A0A0L0W4R5</accession>
<dbReference type="SUPFAM" id="SSF53098">
    <property type="entry name" value="Ribonuclease H-like"/>
    <property type="match status" value="1"/>
</dbReference>
<evidence type="ECO:0000313" key="1">
    <source>
        <dbReference type="EMBL" id="KNF06518.1"/>
    </source>
</evidence>
<sequence>MSLDFIKLSRSHTGKYLAEMVQLVAEKFGVQNKICGIISDNASNNAVMIDKWKKSKWPRFKAKPHWVWCFTHILNLIVKAILKPFGPQKKNKQNNDYTSEDKDQDDAQQIEMWEEEDLDLEEDDKGVSKVAETEELDIEDINNLSDEEEDNQYTSQPCRQSLAKFQVIARKLKKLPNSKKLFADICEEHTIQTPHRIPQDVQTRWNSTFLQLPSVSCCQSAIVEWQRDKKYALNQKYQVNTSHLELADDLVVVLQPFYKITLQILIEGLARLLHVVVFIDQITEHLSTIISGKNTLLH</sequence>
<reference evidence="2" key="1">
    <citation type="submission" date="2014-03" db="EMBL/GenBank/DDBJ databases">
        <title>The Genome Sequence of Puccinia striiformis f. sp. tritici PST-78.</title>
        <authorList>
            <consortium name="The Broad Institute Genome Sequencing Platform"/>
            <person name="Cuomo C."/>
            <person name="Hulbert S."/>
            <person name="Chen X."/>
            <person name="Walker B."/>
            <person name="Young S.K."/>
            <person name="Zeng Q."/>
            <person name="Gargeya S."/>
            <person name="Fitzgerald M."/>
            <person name="Haas B."/>
            <person name="Abouelleil A."/>
            <person name="Alvarado L."/>
            <person name="Arachchi H.M."/>
            <person name="Berlin A.M."/>
            <person name="Chapman S.B."/>
            <person name="Goldberg J."/>
            <person name="Griggs A."/>
            <person name="Gujja S."/>
            <person name="Hansen M."/>
            <person name="Howarth C."/>
            <person name="Imamovic A."/>
            <person name="Larimer J."/>
            <person name="McCowan C."/>
            <person name="Montmayeur A."/>
            <person name="Murphy C."/>
            <person name="Neiman D."/>
            <person name="Pearson M."/>
            <person name="Priest M."/>
            <person name="Roberts A."/>
            <person name="Saif S."/>
            <person name="Shea T."/>
            <person name="Sisk P."/>
            <person name="Sykes S."/>
            <person name="Wortman J."/>
            <person name="Nusbaum C."/>
            <person name="Birren B."/>
        </authorList>
    </citation>
    <scope>NUCLEOTIDE SEQUENCE [LARGE SCALE GENOMIC DNA]</scope>
    <source>
        <strain evidence="2">race PST-78</strain>
    </source>
</reference>
<organism evidence="1 2">
    <name type="scientific">Puccinia striiformis f. sp. tritici PST-78</name>
    <dbReference type="NCBI Taxonomy" id="1165861"/>
    <lineage>
        <taxon>Eukaryota</taxon>
        <taxon>Fungi</taxon>
        <taxon>Dikarya</taxon>
        <taxon>Basidiomycota</taxon>
        <taxon>Pucciniomycotina</taxon>
        <taxon>Pucciniomycetes</taxon>
        <taxon>Pucciniales</taxon>
        <taxon>Pucciniaceae</taxon>
        <taxon>Puccinia</taxon>
    </lineage>
</organism>
<dbReference type="InterPro" id="IPR052717">
    <property type="entry name" value="Vacuolar_transposase_reg"/>
</dbReference>
<dbReference type="STRING" id="1165861.A0A0L0W4R5"/>
<dbReference type="AlphaFoldDB" id="A0A0L0W4R5"/>
<dbReference type="Proteomes" id="UP000054564">
    <property type="component" value="Unassembled WGS sequence"/>
</dbReference>
<dbReference type="PANTHER" id="PTHR46169">
    <property type="entry name" value="DNA REPLICATION-RELATED ELEMENT FACTOR, ISOFORM A"/>
    <property type="match status" value="1"/>
</dbReference>